<protein>
    <submittedName>
        <fullName evidence="2">Uncharacterized protein</fullName>
    </submittedName>
</protein>
<keyword evidence="3" id="KW-1185">Reference proteome</keyword>
<accession>A0AAE0PD97</accession>
<dbReference type="Proteomes" id="UP001281003">
    <property type="component" value="Unassembled WGS sequence"/>
</dbReference>
<evidence type="ECO:0000256" key="1">
    <source>
        <dbReference type="SAM" id="MobiDB-lite"/>
    </source>
</evidence>
<reference evidence="2" key="2">
    <citation type="submission" date="2023-07" db="EMBL/GenBank/DDBJ databases">
        <authorList>
            <consortium name="Lawrence Berkeley National Laboratory"/>
            <person name="Haridas S."/>
            <person name="Hensen N."/>
            <person name="Bonometti L."/>
            <person name="Westerberg I."/>
            <person name="Brannstrom I.O."/>
            <person name="Guillou S."/>
            <person name="Cros-Aarteil S."/>
            <person name="Calhoun S."/>
            <person name="Kuo A."/>
            <person name="Mondo S."/>
            <person name="Pangilinan J."/>
            <person name="Riley R."/>
            <person name="LaButti K."/>
            <person name="Andreopoulos B."/>
            <person name="Lipzen A."/>
            <person name="Chen C."/>
            <person name="Yanf M."/>
            <person name="Daum C."/>
            <person name="Ng V."/>
            <person name="Clum A."/>
            <person name="Steindorff A."/>
            <person name="Ohm R."/>
            <person name="Martin F."/>
            <person name="Silar P."/>
            <person name="Natvig D."/>
            <person name="Lalanne C."/>
            <person name="Gautier V."/>
            <person name="Ament-velasquez S.L."/>
            <person name="Kruys A."/>
            <person name="Hutchinson M.I."/>
            <person name="Powell A.J."/>
            <person name="Barry K."/>
            <person name="Miller A.N."/>
            <person name="Grigoriev I.V."/>
            <person name="Debuchy R."/>
            <person name="Gladieux P."/>
            <person name="Thoren M.H."/>
            <person name="Johannesson H."/>
        </authorList>
    </citation>
    <scope>NUCLEOTIDE SEQUENCE</scope>
    <source>
        <strain evidence="2">FGSC 1904</strain>
    </source>
</reference>
<organism evidence="2 3">
    <name type="scientific">Sordaria brevicollis</name>
    <dbReference type="NCBI Taxonomy" id="83679"/>
    <lineage>
        <taxon>Eukaryota</taxon>
        <taxon>Fungi</taxon>
        <taxon>Dikarya</taxon>
        <taxon>Ascomycota</taxon>
        <taxon>Pezizomycotina</taxon>
        <taxon>Sordariomycetes</taxon>
        <taxon>Sordariomycetidae</taxon>
        <taxon>Sordariales</taxon>
        <taxon>Sordariaceae</taxon>
        <taxon>Sordaria</taxon>
    </lineage>
</organism>
<reference evidence="2" key="1">
    <citation type="journal article" date="2023" name="Mol. Phylogenet. Evol.">
        <title>Genome-scale phylogeny and comparative genomics of the fungal order Sordariales.</title>
        <authorList>
            <person name="Hensen N."/>
            <person name="Bonometti L."/>
            <person name="Westerberg I."/>
            <person name="Brannstrom I.O."/>
            <person name="Guillou S."/>
            <person name="Cros-Aarteil S."/>
            <person name="Calhoun S."/>
            <person name="Haridas S."/>
            <person name="Kuo A."/>
            <person name="Mondo S."/>
            <person name="Pangilinan J."/>
            <person name="Riley R."/>
            <person name="LaButti K."/>
            <person name="Andreopoulos B."/>
            <person name="Lipzen A."/>
            <person name="Chen C."/>
            <person name="Yan M."/>
            <person name="Daum C."/>
            <person name="Ng V."/>
            <person name="Clum A."/>
            <person name="Steindorff A."/>
            <person name="Ohm R.A."/>
            <person name="Martin F."/>
            <person name="Silar P."/>
            <person name="Natvig D.O."/>
            <person name="Lalanne C."/>
            <person name="Gautier V."/>
            <person name="Ament-Velasquez S.L."/>
            <person name="Kruys A."/>
            <person name="Hutchinson M.I."/>
            <person name="Powell A.J."/>
            <person name="Barry K."/>
            <person name="Miller A.N."/>
            <person name="Grigoriev I.V."/>
            <person name="Debuchy R."/>
            <person name="Gladieux P."/>
            <person name="Hiltunen Thoren M."/>
            <person name="Johannesson H."/>
        </authorList>
    </citation>
    <scope>NUCLEOTIDE SEQUENCE</scope>
    <source>
        <strain evidence="2">FGSC 1904</strain>
    </source>
</reference>
<feature type="region of interest" description="Disordered" evidence="1">
    <location>
        <begin position="1"/>
        <end position="39"/>
    </location>
</feature>
<feature type="compositionally biased region" description="Basic residues" evidence="1">
    <location>
        <begin position="11"/>
        <end position="21"/>
    </location>
</feature>
<dbReference type="EMBL" id="JAUTDP010000007">
    <property type="protein sequence ID" value="KAK3397724.1"/>
    <property type="molecule type" value="Genomic_DNA"/>
</dbReference>
<name>A0AAE0PD97_SORBR</name>
<dbReference type="AlphaFoldDB" id="A0AAE0PD97"/>
<comment type="caution">
    <text evidence="2">The sequence shown here is derived from an EMBL/GenBank/DDBJ whole genome shotgun (WGS) entry which is preliminary data.</text>
</comment>
<evidence type="ECO:0000313" key="2">
    <source>
        <dbReference type="EMBL" id="KAK3397724.1"/>
    </source>
</evidence>
<sequence>MACTPIPNFRHIGRGTGKKKPRQLETGKRRCTSVPPTLPSPFPTKHDVFHRCNIPDPLRSHPPFSDAASLIETPKDFTDNVDTAEPEQATYEAYSAAFHAGALVDQKTTKNDHQEDSSDSRSFWLSSSSSSSSAHLPESSSSSSASSSVTLSLPATLFHPHYRSPTGLSIVARIRTHLCLPSDLPPSHLIVHLIRRWERARVAVAQRNAELAAEANALDWNGVEDEEAAEFLTYEERHVLNTWAEAQRDMENRRLCPLFGAWGYTPNAM</sequence>
<evidence type="ECO:0000313" key="3">
    <source>
        <dbReference type="Proteomes" id="UP001281003"/>
    </source>
</evidence>
<proteinExistence type="predicted"/>
<gene>
    <name evidence="2" type="ORF">B0T20DRAFT_413146</name>
</gene>